<accession>A0A7S2Y4E8</accession>
<organism evidence="1">
    <name type="scientific">Entomoneis paludosa</name>
    <dbReference type="NCBI Taxonomy" id="265537"/>
    <lineage>
        <taxon>Eukaryota</taxon>
        <taxon>Sar</taxon>
        <taxon>Stramenopiles</taxon>
        <taxon>Ochrophyta</taxon>
        <taxon>Bacillariophyta</taxon>
        <taxon>Bacillariophyceae</taxon>
        <taxon>Bacillariophycidae</taxon>
        <taxon>Entomoneidaceae</taxon>
        <taxon>Entomoneis</taxon>
    </lineage>
</organism>
<gene>
    <name evidence="1" type="ORF">APAL1065_LOCUS5150</name>
</gene>
<name>A0A7S2Y4E8_9STRA</name>
<dbReference type="EMBL" id="HBHT01007727">
    <property type="protein sequence ID" value="CAD9950675.1"/>
    <property type="molecule type" value="Transcribed_RNA"/>
</dbReference>
<protein>
    <submittedName>
        <fullName evidence="1">Uncharacterized protein</fullName>
    </submittedName>
</protein>
<reference evidence="1" key="1">
    <citation type="submission" date="2021-01" db="EMBL/GenBank/DDBJ databases">
        <authorList>
            <person name="Corre E."/>
            <person name="Pelletier E."/>
            <person name="Niang G."/>
            <person name="Scheremetjew M."/>
            <person name="Finn R."/>
            <person name="Kale V."/>
            <person name="Holt S."/>
            <person name="Cochrane G."/>
            <person name="Meng A."/>
            <person name="Brown T."/>
            <person name="Cohen L."/>
        </authorList>
    </citation>
    <scope>NUCLEOTIDE SEQUENCE</scope>
    <source>
        <strain evidence="1">CCMP125</strain>
    </source>
</reference>
<evidence type="ECO:0000313" key="1">
    <source>
        <dbReference type="EMBL" id="CAD9950675.1"/>
    </source>
</evidence>
<dbReference type="AlphaFoldDB" id="A0A7S2Y4E8"/>
<proteinExistence type="predicted"/>
<sequence>MNGWENKPRIVIMVIVASPNDPRLHLPKGFCRIISLCFVMDGPSSAERILSNESTIGWNEMLIPRRRDEQSRAETETPLAAIHPPPAVLSSSYSWWRFVENRLPPAL</sequence>